<feature type="compositionally biased region" description="Basic and acidic residues" evidence="1">
    <location>
        <begin position="390"/>
        <end position="416"/>
    </location>
</feature>
<accession>A0A6J4IQ20</accession>
<feature type="non-terminal residue" evidence="2">
    <location>
        <position position="565"/>
    </location>
</feature>
<dbReference type="EMBL" id="CADCTG010000188">
    <property type="protein sequence ID" value="CAA9258507.1"/>
    <property type="molecule type" value="Genomic_DNA"/>
</dbReference>
<evidence type="ECO:0000256" key="1">
    <source>
        <dbReference type="SAM" id="MobiDB-lite"/>
    </source>
</evidence>
<feature type="compositionally biased region" description="Basic and acidic residues" evidence="1">
    <location>
        <begin position="169"/>
        <end position="178"/>
    </location>
</feature>
<sequence length="565" mass="62900">AAAPRTPARRRRRARCRRPARVGAGGARHRGRRQAGAESRGHPDVLRLRARHALHHVPGGAGQQVGGRFLRRGRRHHRLPERPGHRRRLHVGRELPRHLRPGLRLGLRRADLLHRLPGGLADRAVPDRGAAAQPRQVHLRRRRLLPAGPDADPHPVRHRHAGRGGLLPDRADGGRGKADRAAVRAALRLRGGDRRRADDRLRRLRRHEGHHLGADHQGLPAAGRRDLHGARRAVEFRLQPGGHVLRGGPHPPAGRRHHGARRAGVRPGVHHLARLGAHVRHRRLAAHPDALLHRVRRAGSPEERVLRHRLHRVLLHPDVHHRLRRHHLPDERPVLLHGGAERRGQQDHRPARRHQHGGGAPGQRGGRQPLPGLHLGGGLRHHPRGGGRADAGRRLRGEPRPLRRGDRPWPRFRAEGGQHLQDLGGRHRDRGDFPGLRVREPERRLHGGFGFRRRGLLQLPRPADEHDVEGLHHLRRHGGRVSRPGQRGDDGGVQQGGLGADLRLQGSLLPLRQPGAVLHDHRLRGDLDGVQGRLQPAGAGGGRLLRRAVCPVGDGHRRRFGAPAL</sequence>
<feature type="region of interest" description="Disordered" evidence="1">
    <location>
        <begin position="241"/>
        <end position="263"/>
    </location>
</feature>
<feature type="region of interest" description="Disordered" evidence="1">
    <location>
        <begin position="330"/>
        <end position="435"/>
    </location>
</feature>
<feature type="compositionally biased region" description="Basic residues" evidence="1">
    <location>
        <begin position="253"/>
        <end position="263"/>
    </location>
</feature>
<reference evidence="2" key="1">
    <citation type="submission" date="2020-02" db="EMBL/GenBank/DDBJ databases">
        <authorList>
            <person name="Meier V. D."/>
        </authorList>
    </citation>
    <scope>NUCLEOTIDE SEQUENCE</scope>
    <source>
        <strain evidence="2">AVDCRST_MAG08</strain>
    </source>
</reference>
<feature type="compositionally biased region" description="Basic and acidic residues" evidence="1">
    <location>
        <begin position="330"/>
        <end position="349"/>
    </location>
</feature>
<feature type="non-terminal residue" evidence="2">
    <location>
        <position position="1"/>
    </location>
</feature>
<proteinExistence type="predicted"/>
<feature type="region of interest" description="Disordered" evidence="1">
    <location>
        <begin position="1"/>
        <end position="43"/>
    </location>
</feature>
<feature type="region of interest" description="Disordered" evidence="1">
    <location>
        <begin position="145"/>
        <end position="178"/>
    </location>
</feature>
<protein>
    <submittedName>
        <fullName evidence="2">Acetate permease ActP (Cation/acetate symporter)</fullName>
    </submittedName>
</protein>
<feature type="compositionally biased region" description="Basic and acidic residues" evidence="1">
    <location>
        <begin position="424"/>
        <end position="435"/>
    </location>
</feature>
<feature type="region of interest" description="Disordered" evidence="1">
    <location>
        <begin position="475"/>
        <end position="499"/>
    </location>
</feature>
<evidence type="ECO:0000313" key="2">
    <source>
        <dbReference type="EMBL" id="CAA9258507.1"/>
    </source>
</evidence>
<organism evidence="2">
    <name type="scientific">uncultured Acetobacteraceae bacterium</name>
    <dbReference type="NCBI Taxonomy" id="169975"/>
    <lineage>
        <taxon>Bacteria</taxon>
        <taxon>Pseudomonadati</taxon>
        <taxon>Pseudomonadota</taxon>
        <taxon>Alphaproteobacteria</taxon>
        <taxon>Acetobacterales</taxon>
        <taxon>Acetobacteraceae</taxon>
        <taxon>environmental samples</taxon>
    </lineage>
</organism>
<dbReference type="AlphaFoldDB" id="A0A6J4IQ20"/>
<feature type="compositionally biased region" description="Basic residues" evidence="1">
    <location>
        <begin position="7"/>
        <end position="20"/>
    </location>
</feature>
<name>A0A6J4IQ20_9PROT</name>
<gene>
    <name evidence="2" type="ORF">AVDCRST_MAG08-2555</name>
</gene>